<keyword evidence="3" id="KW-1185">Reference proteome</keyword>
<reference evidence="2 3" key="1">
    <citation type="submission" date="2020-08" db="EMBL/GenBank/DDBJ databases">
        <title>Genomic Encyclopedia of Type Strains, Phase IV (KMG-IV): sequencing the most valuable type-strain genomes for metagenomic binning, comparative biology and taxonomic classification.</title>
        <authorList>
            <person name="Goeker M."/>
        </authorList>
    </citation>
    <scope>NUCLEOTIDE SEQUENCE [LARGE SCALE GENOMIC DNA]</scope>
    <source>
        <strain evidence="2 3">DSM 100211</strain>
    </source>
</reference>
<dbReference type="RefSeq" id="WP_183807468.1">
    <property type="nucleotide sequence ID" value="NZ_JACIEE010000010.1"/>
</dbReference>
<sequence length="611" mass="65177">MGLLRYLRPKLLLRLLAAMVVLALALRLAGPTLVSSDRIRDEIEANLSAWTGAELEFSGTPRFSFWPAPHMAFEDVRLRYPGSPAGDGDDLLTADQIAVDFSVLGSLLGAPDLGDVELVRPLFHIRRDESGLLNWRGSEGIEQALSDDRKDQQTTAPLPQFGTLLVREGVIVVDDRRRGQHYRISDVAGKIAWPKLSSDLDISLRGVINGEVAELQFAADAPARLLNGQDADIRLSVHSDPVKLDFDGTANLSSNAFAAGRIALAVPSFSRLLDWTGTRFTPAAKLGAITLEGDVTTSEHTARIDKLVLDIQDSRATGILDVSLPPKSTPKLEGTLAFDKVDLAAMIGAYAPVLREGDTPLPAPPLKIDGLDLDLRFSAREALLEPLVLTDFAAGIRTSGGQTLLDIGDGTVLGGSVSGQVATTDQNRKPGGELQLSLRDVDLGALIGLSGLSGPLPNGRGSADLSLFTEQPFARFDIAGLVGTFRLRFDQGSIAEFDRPEFENRARGASVFNMTEAADGAFEFASAAIEGRVDRGLAEITRATFEGTEKTLSISGTIPFRHGSIALAGSLAPHRQDDVSVTEPAINFLVSGTWPAPVISPMAILMGIPAN</sequence>
<dbReference type="PANTHER" id="PTHR30441">
    <property type="entry name" value="DUF748 DOMAIN-CONTAINING PROTEIN"/>
    <property type="match status" value="1"/>
</dbReference>
<dbReference type="AlphaFoldDB" id="A0A7W6GLG7"/>
<evidence type="ECO:0000313" key="3">
    <source>
        <dbReference type="Proteomes" id="UP000574761"/>
    </source>
</evidence>
<feature type="domain" description="AsmA" evidence="1">
    <location>
        <begin position="10"/>
        <end position="186"/>
    </location>
</feature>
<proteinExistence type="predicted"/>
<name>A0A7W6GLG7_9HYPH</name>
<accession>A0A7W6GLG7</accession>
<dbReference type="PANTHER" id="PTHR30441:SF8">
    <property type="entry name" value="DUF748 DOMAIN-CONTAINING PROTEIN"/>
    <property type="match status" value="1"/>
</dbReference>
<dbReference type="InterPro" id="IPR007844">
    <property type="entry name" value="AsmA"/>
</dbReference>
<dbReference type="EMBL" id="JACIEE010000010">
    <property type="protein sequence ID" value="MBB3979218.1"/>
    <property type="molecule type" value="Genomic_DNA"/>
</dbReference>
<gene>
    <name evidence="2" type="ORF">GGQ64_004458</name>
</gene>
<dbReference type="Pfam" id="PF05170">
    <property type="entry name" value="AsmA"/>
    <property type="match status" value="1"/>
</dbReference>
<dbReference type="InterPro" id="IPR052894">
    <property type="entry name" value="AsmA-related"/>
</dbReference>
<evidence type="ECO:0000313" key="2">
    <source>
        <dbReference type="EMBL" id="MBB3979218.1"/>
    </source>
</evidence>
<organism evidence="2 3">
    <name type="scientific">Mycoplana azooxidifex</name>
    <dbReference type="NCBI Taxonomy" id="1636188"/>
    <lineage>
        <taxon>Bacteria</taxon>
        <taxon>Pseudomonadati</taxon>
        <taxon>Pseudomonadota</taxon>
        <taxon>Alphaproteobacteria</taxon>
        <taxon>Hyphomicrobiales</taxon>
        <taxon>Rhizobiaceae</taxon>
        <taxon>Mycoplana</taxon>
    </lineage>
</organism>
<protein>
    <submittedName>
        <fullName evidence="2">AsmA protein</fullName>
    </submittedName>
</protein>
<comment type="caution">
    <text evidence="2">The sequence shown here is derived from an EMBL/GenBank/DDBJ whole genome shotgun (WGS) entry which is preliminary data.</text>
</comment>
<dbReference type="GO" id="GO:0005886">
    <property type="term" value="C:plasma membrane"/>
    <property type="evidence" value="ECO:0007669"/>
    <property type="project" value="TreeGrafter"/>
</dbReference>
<evidence type="ECO:0000259" key="1">
    <source>
        <dbReference type="Pfam" id="PF05170"/>
    </source>
</evidence>
<dbReference type="Proteomes" id="UP000574761">
    <property type="component" value="Unassembled WGS sequence"/>
</dbReference>
<dbReference type="GO" id="GO:0090313">
    <property type="term" value="P:regulation of protein targeting to membrane"/>
    <property type="evidence" value="ECO:0007669"/>
    <property type="project" value="TreeGrafter"/>
</dbReference>